<feature type="chain" id="PRO_5039580165" description="DUF4097 domain-containing protein" evidence="1">
    <location>
        <begin position="23"/>
        <end position="284"/>
    </location>
</feature>
<evidence type="ECO:0000313" key="3">
    <source>
        <dbReference type="EMBL" id="ACZ20902.1"/>
    </source>
</evidence>
<protein>
    <recommendedName>
        <fullName evidence="2">DUF4097 domain-containing protein</fullName>
    </recommendedName>
</protein>
<keyword evidence="1" id="KW-0732">Signal</keyword>
<dbReference type="InterPro" id="IPR025164">
    <property type="entry name" value="Toastrack_DUF4097"/>
</dbReference>
<dbReference type="RefSeq" id="WP_012865971.1">
    <property type="nucleotide sequence ID" value="NC_013521.1"/>
</dbReference>
<feature type="domain" description="DUF4097" evidence="2">
    <location>
        <begin position="40"/>
        <end position="280"/>
    </location>
</feature>
<dbReference type="HOGENOM" id="CLU_058219_0_0_11"/>
<dbReference type="AlphaFoldDB" id="D1BCQ4"/>
<sequence length="284" mass="28958">MRNETWVIAAPRTLTTSVVANAADAAAAFGEQPGAGDGPITRVVVALTGGTVRVEAHDRADVELDVTALSDRPVVARLEGETFSVSYDFSGVEGLVDRFKSVSAKDSADVVVRVPRAATVKVTTVRSDVSVQDVEASVSVTTASGSAEAVGISGPLSLTTASGRAAVTRHAGRATVRTVSGSAHVAGTLTRVDAQTVSGDVALELAGASGQVTTKTVSGRISVRVAPETGIDLRARTVTGTASFDGERIKGESRTAQITRDEPGATLFVDASTVSGDITVSHTL</sequence>
<dbReference type="Pfam" id="PF13349">
    <property type="entry name" value="DUF4097"/>
    <property type="match status" value="1"/>
</dbReference>
<dbReference type="STRING" id="446469.Sked_09520"/>
<evidence type="ECO:0000313" key="4">
    <source>
        <dbReference type="Proteomes" id="UP000000322"/>
    </source>
</evidence>
<keyword evidence="4" id="KW-1185">Reference proteome</keyword>
<dbReference type="Proteomes" id="UP000000322">
    <property type="component" value="Chromosome"/>
</dbReference>
<reference evidence="3 4" key="1">
    <citation type="journal article" date="2009" name="Stand. Genomic Sci.">
        <title>Complete genome sequence of Sanguibacter keddieii type strain (ST-74).</title>
        <authorList>
            <person name="Ivanova N."/>
            <person name="Sikorski J."/>
            <person name="Sims D."/>
            <person name="Brettin T."/>
            <person name="Detter J.C."/>
            <person name="Han C."/>
            <person name="Lapidus A."/>
            <person name="Copeland A."/>
            <person name="Glavina Del Rio T."/>
            <person name="Nolan M."/>
            <person name="Chen F."/>
            <person name="Lucas S."/>
            <person name="Tice H."/>
            <person name="Cheng J.F."/>
            <person name="Bruce D."/>
            <person name="Goodwin L."/>
            <person name="Pitluck S."/>
            <person name="Pati A."/>
            <person name="Mavromatis K."/>
            <person name="Chen A."/>
            <person name="Palaniappan K."/>
            <person name="D'haeseleer P."/>
            <person name="Chain P."/>
            <person name="Bristow J."/>
            <person name="Eisen J.A."/>
            <person name="Markowitz V."/>
            <person name="Hugenholtz P."/>
            <person name="Goker M."/>
            <person name="Pukall R."/>
            <person name="Klenk H.P."/>
            <person name="Kyrpides N.C."/>
        </authorList>
    </citation>
    <scope>NUCLEOTIDE SEQUENCE [LARGE SCALE GENOMIC DNA]</scope>
    <source>
        <strain evidence="4">ATCC 51767 / DSM 10542 / NCFB 3025 / ST-74</strain>
    </source>
</reference>
<accession>D1BCQ4</accession>
<evidence type="ECO:0000259" key="2">
    <source>
        <dbReference type="Pfam" id="PF13349"/>
    </source>
</evidence>
<gene>
    <name evidence="3" type="ordered locus">Sked_09520</name>
</gene>
<feature type="signal peptide" evidence="1">
    <location>
        <begin position="1"/>
        <end position="22"/>
    </location>
</feature>
<dbReference type="OrthoDB" id="3232569at2"/>
<evidence type="ECO:0000256" key="1">
    <source>
        <dbReference type="SAM" id="SignalP"/>
    </source>
</evidence>
<dbReference type="eggNOG" id="COG3595">
    <property type="taxonomic scope" value="Bacteria"/>
</dbReference>
<dbReference type="EMBL" id="CP001819">
    <property type="protein sequence ID" value="ACZ20902.1"/>
    <property type="molecule type" value="Genomic_DNA"/>
</dbReference>
<dbReference type="KEGG" id="ske:Sked_09520"/>
<name>D1BCQ4_SANKS</name>
<organism evidence="3 4">
    <name type="scientific">Sanguibacter keddieii (strain ATCC 51767 / DSM 10542 / NCFB 3025 / ST-74)</name>
    <dbReference type="NCBI Taxonomy" id="446469"/>
    <lineage>
        <taxon>Bacteria</taxon>
        <taxon>Bacillati</taxon>
        <taxon>Actinomycetota</taxon>
        <taxon>Actinomycetes</taxon>
        <taxon>Micrococcales</taxon>
        <taxon>Sanguibacteraceae</taxon>
        <taxon>Sanguibacter</taxon>
    </lineage>
</organism>
<proteinExistence type="predicted"/>